<dbReference type="OrthoDB" id="116921at2"/>
<dbReference type="EMBL" id="MKCT01000001">
    <property type="protein sequence ID" value="OHX21112.1"/>
    <property type="molecule type" value="Genomic_DNA"/>
</dbReference>
<evidence type="ECO:0000256" key="2">
    <source>
        <dbReference type="SAM" id="MobiDB-lite"/>
    </source>
</evidence>
<dbReference type="Pfam" id="PF07883">
    <property type="entry name" value="Cupin_2"/>
    <property type="match status" value="1"/>
</dbReference>
<organism evidence="4 6">
    <name type="scientific">Chromobacterium sphagni</name>
    <dbReference type="NCBI Taxonomy" id="1903179"/>
    <lineage>
        <taxon>Bacteria</taxon>
        <taxon>Pseudomonadati</taxon>
        <taxon>Pseudomonadota</taxon>
        <taxon>Betaproteobacteria</taxon>
        <taxon>Neisseriales</taxon>
        <taxon>Chromobacteriaceae</taxon>
        <taxon>Chromobacterium</taxon>
    </lineage>
</organism>
<dbReference type="EMBL" id="MKCS01000001">
    <property type="protein sequence ID" value="OHX12745.1"/>
    <property type="molecule type" value="Genomic_DNA"/>
</dbReference>
<evidence type="ECO:0000256" key="1">
    <source>
        <dbReference type="ARBA" id="ARBA00022723"/>
    </source>
</evidence>
<accession>A0A1S1X011</accession>
<keyword evidence="1" id="KW-0479">Metal-binding</keyword>
<dbReference type="InterPro" id="IPR051610">
    <property type="entry name" value="GPI/OXD"/>
</dbReference>
<sequence>MSRPDCIKRWSELESAEAGHYPGSQEAMGYTARLGQHFGFARLGVNHVRLEPGRRSSLPHCESTEDEIILVLEGAPDLWLDGTLHRLAEGDAVGFKAGDGLCHTFINNSERAVRLLVVGDARRQDNRYHYPLNPERNAAAGVEHWVDAPARPDGGHDGLPDRLRDSNGPF</sequence>
<dbReference type="RefSeq" id="WP_071111070.1">
    <property type="nucleotide sequence ID" value="NZ_MKCS01000001.1"/>
</dbReference>
<dbReference type="STRING" id="1903179.BI347_03940"/>
<dbReference type="GO" id="GO:0046872">
    <property type="term" value="F:metal ion binding"/>
    <property type="evidence" value="ECO:0007669"/>
    <property type="project" value="UniProtKB-KW"/>
</dbReference>
<keyword evidence="7" id="KW-1185">Reference proteome</keyword>
<dbReference type="InterPro" id="IPR011051">
    <property type="entry name" value="RmlC_Cupin_sf"/>
</dbReference>
<dbReference type="InterPro" id="IPR014710">
    <property type="entry name" value="RmlC-like_jellyroll"/>
</dbReference>
<evidence type="ECO:0000313" key="7">
    <source>
        <dbReference type="Proteomes" id="UP000180280"/>
    </source>
</evidence>
<reference evidence="6 7" key="1">
    <citation type="submission" date="2016-09" db="EMBL/GenBank/DDBJ databases">
        <title>Chromobacterium muskegensis sp. nov., an insecticidal bacterium isolated from Sphagnum bogs.</title>
        <authorList>
            <person name="Sparks M.E."/>
            <person name="Blackburn M.B."/>
            <person name="Gundersen-Rindal D.E."/>
            <person name="Mitchell A."/>
            <person name="Farrar R."/>
            <person name="Kuhar D."/>
        </authorList>
    </citation>
    <scope>NUCLEOTIDE SEQUENCE [LARGE SCALE GENOMIC DNA]</scope>
    <source>
        <strain evidence="5 7">14B-1</strain>
        <strain evidence="4 6">37-2</strain>
    </source>
</reference>
<dbReference type="Proteomes" id="UP000180088">
    <property type="component" value="Unassembled WGS sequence"/>
</dbReference>
<evidence type="ECO:0000313" key="5">
    <source>
        <dbReference type="EMBL" id="OHX21112.1"/>
    </source>
</evidence>
<evidence type="ECO:0000313" key="4">
    <source>
        <dbReference type="EMBL" id="OHX12745.1"/>
    </source>
</evidence>
<name>A0A1S1X011_9NEIS</name>
<dbReference type="SUPFAM" id="SSF51182">
    <property type="entry name" value="RmlC-like cupins"/>
    <property type="match status" value="1"/>
</dbReference>
<dbReference type="Gene3D" id="2.60.120.10">
    <property type="entry name" value="Jelly Rolls"/>
    <property type="match status" value="1"/>
</dbReference>
<protein>
    <submittedName>
        <fullName evidence="4">Cupin</fullName>
    </submittedName>
</protein>
<dbReference type="PANTHER" id="PTHR35848:SF9">
    <property type="entry name" value="SLL1358 PROTEIN"/>
    <property type="match status" value="1"/>
</dbReference>
<gene>
    <name evidence="5" type="ORF">BI344_00770</name>
    <name evidence="4" type="ORF">BI347_03940</name>
</gene>
<feature type="domain" description="Cupin type-2" evidence="3">
    <location>
        <begin position="47"/>
        <end position="118"/>
    </location>
</feature>
<feature type="compositionally biased region" description="Basic and acidic residues" evidence="2">
    <location>
        <begin position="153"/>
        <end position="170"/>
    </location>
</feature>
<dbReference type="Proteomes" id="UP000180280">
    <property type="component" value="Unassembled WGS sequence"/>
</dbReference>
<dbReference type="PANTHER" id="PTHR35848">
    <property type="entry name" value="OXALATE-BINDING PROTEIN"/>
    <property type="match status" value="1"/>
</dbReference>
<dbReference type="CDD" id="cd02224">
    <property type="entry name" value="cupin_SPO2919-like"/>
    <property type="match status" value="1"/>
</dbReference>
<dbReference type="AlphaFoldDB" id="A0A1S1X011"/>
<feature type="region of interest" description="Disordered" evidence="2">
    <location>
        <begin position="147"/>
        <end position="170"/>
    </location>
</feature>
<proteinExistence type="predicted"/>
<comment type="caution">
    <text evidence="4">The sequence shown here is derived from an EMBL/GenBank/DDBJ whole genome shotgun (WGS) entry which is preliminary data.</text>
</comment>
<evidence type="ECO:0000313" key="6">
    <source>
        <dbReference type="Proteomes" id="UP000180088"/>
    </source>
</evidence>
<dbReference type="InterPro" id="IPR013096">
    <property type="entry name" value="Cupin_2"/>
</dbReference>
<evidence type="ECO:0000259" key="3">
    <source>
        <dbReference type="Pfam" id="PF07883"/>
    </source>
</evidence>